<organism evidence="2 3">
    <name type="scientific">Amycolatopsis minnesotensis</name>
    <dbReference type="NCBI Taxonomy" id="337894"/>
    <lineage>
        <taxon>Bacteria</taxon>
        <taxon>Bacillati</taxon>
        <taxon>Actinomycetota</taxon>
        <taxon>Actinomycetes</taxon>
        <taxon>Pseudonocardiales</taxon>
        <taxon>Pseudonocardiaceae</taxon>
        <taxon>Amycolatopsis</taxon>
    </lineage>
</organism>
<feature type="domain" description="Zinc finger CGNR" evidence="1">
    <location>
        <begin position="135"/>
        <end position="177"/>
    </location>
</feature>
<dbReference type="RefSeq" id="WP_344423592.1">
    <property type="nucleotide sequence ID" value="NZ_BAAANN010000021.1"/>
</dbReference>
<sequence length="202" mass="21866">MEHAFPCGNLALDFAGSLRARRNADPREMLRTARSLDAWFRESGVTDVEPRSAPGDLVTAVALREAIYDLVRARLVGERADPGSVAVVNETAARPPVVPRLVLGGRELTATADQALSSVARVAVEVLGGTDAELLKECGRPECTQVYLDLSRGFRREWCAMATCGNKMKALAHRARQRGNPTIEPSRLGTRWACRATAGKPS</sequence>
<name>A0ABP5CX17_9PSEU</name>
<comment type="caution">
    <text evidence="2">The sequence shown here is derived from an EMBL/GenBank/DDBJ whole genome shotgun (WGS) entry which is preliminary data.</text>
</comment>
<reference evidence="3" key="1">
    <citation type="journal article" date="2019" name="Int. J. Syst. Evol. Microbiol.">
        <title>The Global Catalogue of Microorganisms (GCM) 10K type strain sequencing project: providing services to taxonomists for standard genome sequencing and annotation.</title>
        <authorList>
            <consortium name="The Broad Institute Genomics Platform"/>
            <consortium name="The Broad Institute Genome Sequencing Center for Infectious Disease"/>
            <person name="Wu L."/>
            <person name="Ma J."/>
        </authorList>
    </citation>
    <scope>NUCLEOTIDE SEQUENCE [LARGE SCALE GENOMIC DNA]</scope>
    <source>
        <strain evidence="3">JCM 14545</strain>
    </source>
</reference>
<dbReference type="Gene3D" id="1.10.3300.10">
    <property type="entry name" value="Jann2411-like domain"/>
    <property type="match status" value="1"/>
</dbReference>
<gene>
    <name evidence="2" type="ORF">GCM10009754_50270</name>
</gene>
<keyword evidence="3" id="KW-1185">Reference proteome</keyword>
<dbReference type="Proteomes" id="UP001501116">
    <property type="component" value="Unassembled WGS sequence"/>
</dbReference>
<dbReference type="EMBL" id="BAAANN010000021">
    <property type="protein sequence ID" value="GAA1970385.1"/>
    <property type="molecule type" value="Genomic_DNA"/>
</dbReference>
<accession>A0ABP5CX17</accession>
<proteinExistence type="predicted"/>
<dbReference type="Pfam" id="PF07336">
    <property type="entry name" value="ABATE"/>
    <property type="match status" value="1"/>
</dbReference>
<dbReference type="PANTHER" id="PTHR35525">
    <property type="entry name" value="BLL6575 PROTEIN"/>
    <property type="match status" value="1"/>
</dbReference>
<dbReference type="PANTHER" id="PTHR35525:SF3">
    <property type="entry name" value="BLL6575 PROTEIN"/>
    <property type="match status" value="1"/>
</dbReference>
<evidence type="ECO:0000313" key="2">
    <source>
        <dbReference type="EMBL" id="GAA1970385.1"/>
    </source>
</evidence>
<protein>
    <submittedName>
        <fullName evidence="2">CGNR zinc finger domain-containing protein</fullName>
    </submittedName>
</protein>
<dbReference type="InterPro" id="IPR021005">
    <property type="entry name" value="Znf_CGNR"/>
</dbReference>
<dbReference type="InterPro" id="IPR010852">
    <property type="entry name" value="ABATE"/>
</dbReference>
<dbReference type="InterPro" id="IPR023286">
    <property type="entry name" value="ABATE_dom_sf"/>
</dbReference>
<dbReference type="Pfam" id="PF11706">
    <property type="entry name" value="zf-CGNR"/>
    <property type="match status" value="1"/>
</dbReference>
<evidence type="ECO:0000259" key="1">
    <source>
        <dbReference type="Pfam" id="PF11706"/>
    </source>
</evidence>
<dbReference type="SUPFAM" id="SSF160904">
    <property type="entry name" value="Jann2411-like"/>
    <property type="match status" value="1"/>
</dbReference>
<evidence type="ECO:0000313" key="3">
    <source>
        <dbReference type="Proteomes" id="UP001501116"/>
    </source>
</evidence>